<reference evidence="1 2" key="1">
    <citation type="submission" date="2019-03" db="EMBL/GenBank/DDBJ databases">
        <title>First draft genome of Liparis tanakae, snailfish: a comprehensive survey of snailfish specific genes.</title>
        <authorList>
            <person name="Kim W."/>
            <person name="Song I."/>
            <person name="Jeong J.-H."/>
            <person name="Kim D."/>
            <person name="Kim S."/>
            <person name="Ryu S."/>
            <person name="Song J.Y."/>
            <person name="Lee S.K."/>
        </authorList>
    </citation>
    <scope>NUCLEOTIDE SEQUENCE [LARGE SCALE GENOMIC DNA]</scope>
    <source>
        <tissue evidence="1">Muscle</tissue>
    </source>
</reference>
<dbReference type="AlphaFoldDB" id="A0A4Z2I3L0"/>
<accession>A0A4Z2I3L0</accession>
<proteinExistence type="predicted"/>
<organism evidence="1 2">
    <name type="scientific">Liparis tanakae</name>
    <name type="common">Tanaka's snailfish</name>
    <dbReference type="NCBI Taxonomy" id="230148"/>
    <lineage>
        <taxon>Eukaryota</taxon>
        <taxon>Metazoa</taxon>
        <taxon>Chordata</taxon>
        <taxon>Craniata</taxon>
        <taxon>Vertebrata</taxon>
        <taxon>Euteleostomi</taxon>
        <taxon>Actinopterygii</taxon>
        <taxon>Neopterygii</taxon>
        <taxon>Teleostei</taxon>
        <taxon>Neoteleostei</taxon>
        <taxon>Acanthomorphata</taxon>
        <taxon>Eupercaria</taxon>
        <taxon>Perciformes</taxon>
        <taxon>Cottioidei</taxon>
        <taxon>Cottales</taxon>
        <taxon>Liparidae</taxon>
        <taxon>Liparis</taxon>
    </lineage>
</organism>
<sequence>MEMTFLWSGGWNWSVPSYLRSRIHSTVLLSSRHSFSKSMLLALDPESRIVSDGAPAVRSHAKSKHLLQGMLLHGPKRALVRS</sequence>
<protein>
    <submittedName>
        <fullName evidence="1">Uncharacterized protein</fullName>
    </submittedName>
</protein>
<evidence type="ECO:0000313" key="1">
    <source>
        <dbReference type="EMBL" id="TNN72659.1"/>
    </source>
</evidence>
<dbReference type="EMBL" id="SRLO01000134">
    <property type="protein sequence ID" value="TNN72659.1"/>
    <property type="molecule type" value="Genomic_DNA"/>
</dbReference>
<gene>
    <name evidence="1" type="ORF">EYF80_017108</name>
</gene>
<evidence type="ECO:0000313" key="2">
    <source>
        <dbReference type="Proteomes" id="UP000314294"/>
    </source>
</evidence>
<name>A0A4Z2I3L0_9TELE</name>
<comment type="caution">
    <text evidence="1">The sequence shown here is derived from an EMBL/GenBank/DDBJ whole genome shotgun (WGS) entry which is preliminary data.</text>
</comment>
<dbReference type="Proteomes" id="UP000314294">
    <property type="component" value="Unassembled WGS sequence"/>
</dbReference>
<keyword evidence="2" id="KW-1185">Reference proteome</keyword>